<dbReference type="Proteomes" id="UP000063964">
    <property type="component" value="Chromosome"/>
</dbReference>
<feature type="active site" description="Tele-AMP-histidine intermediate" evidence="2">
    <location>
        <position position="119"/>
    </location>
</feature>
<dbReference type="RefSeq" id="WP_066601623.1">
    <property type="nucleotide sequence ID" value="NZ_CP014230.1"/>
</dbReference>
<feature type="short sequence motif" description="Histidine triad motif" evidence="4">
    <location>
        <begin position="117"/>
        <end position="121"/>
    </location>
</feature>
<dbReference type="GO" id="GO:0000166">
    <property type="term" value="F:nucleotide binding"/>
    <property type="evidence" value="ECO:0007669"/>
    <property type="project" value="UniProtKB-KW"/>
</dbReference>
<organism evidence="6 7">
    <name type="scientific">Desulfomicrobium orale DSM 12838</name>
    <dbReference type="NCBI Taxonomy" id="888061"/>
    <lineage>
        <taxon>Bacteria</taxon>
        <taxon>Pseudomonadati</taxon>
        <taxon>Thermodesulfobacteriota</taxon>
        <taxon>Desulfovibrionia</taxon>
        <taxon>Desulfovibrionales</taxon>
        <taxon>Desulfomicrobiaceae</taxon>
        <taxon>Desulfomicrobium</taxon>
    </lineage>
</organism>
<dbReference type="KEGG" id="doa:AXF15_00235"/>
<dbReference type="CDD" id="cd01275">
    <property type="entry name" value="FHIT"/>
    <property type="match status" value="1"/>
</dbReference>
<evidence type="ECO:0000313" key="7">
    <source>
        <dbReference type="Proteomes" id="UP000063964"/>
    </source>
</evidence>
<accession>A0A109W5A8</accession>
<dbReference type="AlphaFoldDB" id="A0A109W5A8"/>
<evidence type="ECO:0000259" key="5">
    <source>
        <dbReference type="PROSITE" id="PS51084"/>
    </source>
</evidence>
<dbReference type="SUPFAM" id="SSF54197">
    <property type="entry name" value="HIT-like"/>
    <property type="match status" value="1"/>
</dbReference>
<evidence type="ECO:0000256" key="1">
    <source>
        <dbReference type="ARBA" id="ARBA00022741"/>
    </source>
</evidence>
<evidence type="ECO:0000256" key="3">
    <source>
        <dbReference type="PIRSR" id="PIRSR639383-2"/>
    </source>
</evidence>
<dbReference type="OrthoDB" id="9784774at2"/>
<dbReference type="PANTHER" id="PTHR42997:SF1">
    <property type="entry name" value="AP-4-A PHOSPHORYLASE"/>
    <property type="match status" value="1"/>
</dbReference>
<dbReference type="PANTHER" id="PTHR42997">
    <property type="entry name" value="HIT FAMILY HYDROLASE"/>
    <property type="match status" value="1"/>
</dbReference>
<dbReference type="Pfam" id="PF01230">
    <property type="entry name" value="HIT"/>
    <property type="match status" value="1"/>
</dbReference>
<sequence length="162" mass="18683">MKNLHAPWRIQYILGPKPDTCVFCLPEHTEEDEKRRILLRARHCFVVMNIYPYSSGHLMVTPYRHVQDITELSAEESHEIMDYVQKSAFVLREAFRPQGINVGINLGEAAGAGIREHLHVHLVPRWNGDHSFMPVMSGTGVLPECLSSTYERLKPFFDNLQR</sequence>
<protein>
    <submittedName>
        <fullName evidence="6">HIT family hydrolase</fullName>
    </submittedName>
</protein>
<name>A0A109W5A8_9BACT</name>
<dbReference type="GO" id="GO:0016787">
    <property type="term" value="F:hydrolase activity"/>
    <property type="evidence" value="ECO:0007669"/>
    <property type="project" value="UniProtKB-KW"/>
</dbReference>
<evidence type="ECO:0000313" key="6">
    <source>
        <dbReference type="EMBL" id="AMD91696.1"/>
    </source>
</evidence>
<dbReference type="Gene3D" id="3.30.428.10">
    <property type="entry name" value="HIT-like"/>
    <property type="match status" value="1"/>
</dbReference>
<dbReference type="PROSITE" id="PS51084">
    <property type="entry name" value="HIT_2"/>
    <property type="match status" value="1"/>
</dbReference>
<feature type="domain" description="HIT" evidence="5">
    <location>
        <begin position="22"/>
        <end position="132"/>
    </location>
</feature>
<evidence type="ECO:0000256" key="4">
    <source>
        <dbReference type="PROSITE-ProRule" id="PRU00464"/>
    </source>
</evidence>
<dbReference type="InterPro" id="IPR011146">
    <property type="entry name" value="HIT-like"/>
</dbReference>
<keyword evidence="6" id="KW-0378">Hydrolase</keyword>
<feature type="binding site" evidence="3">
    <location>
        <position position="49"/>
    </location>
    <ligand>
        <name>substrate</name>
    </ligand>
</feature>
<dbReference type="EMBL" id="CP014230">
    <property type="protein sequence ID" value="AMD91696.1"/>
    <property type="molecule type" value="Genomic_DNA"/>
</dbReference>
<dbReference type="STRING" id="888061.AXF15_00235"/>
<gene>
    <name evidence="6" type="ORF">AXF15_00235</name>
</gene>
<keyword evidence="7" id="KW-1185">Reference proteome</keyword>
<feature type="binding site" evidence="3">
    <location>
        <position position="121"/>
    </location>
    <ligand>
        <name>substrate</name>
    </ligand>
</feature>
<dbReference type="InterPro" id="IPR052908">
    <property type="entry name" value="AP-4-A_phosphorylase"/>
</dbReference>
<reference evidence="7" key="1">
    <citation type="submission" date="2016-02" db="EMBL/GenBank/DDBJ databases">
        <authorList>
            <person name="Holder M.E."/>
            <person name="Ajami N.J."/>
            <person name="Petrosino J.F."/>
        </authorList>
    </citation>
    <scope>NUCLEOTIDE SEQUENCE [LARGE SCALE GENOMIC DNA]</scope>
    <source>
        <strain evidence="7">DSM 12838</strain>
    </source>
</reference>
<dbReference type="InterPro" id="IPR036265">
    <property type="entry name" value="HIT-like_sf"/>
</dbReference>
<proteinExistence type="predicted"/>
<dbReference type="InterPro" id="IPR039383">
    <property type="entry name" value="FHIT"/>
</dbReference>
<keyword evidence="1" id="KW-0547">Nucleotide-binding</keyword>
<evidence type="ECO:0000256" key="2">
    <source>
        <dbReference type="PIRSR" id="PIRSR639383-1"/>
    </source>
</evidence>